<dbReference type="SMART" id="SM00448">
    <property type="entry name" value="REC"/>
    <property type="match status" value="1"/>
</dbReference>
<dbReference type="SMART" id="SM00862">
    <property type="entry name" value="Trans_reg_C"/>
    <property type="match status" value="1"/>
</dbReference>
<proteinExistence type="predicted"/>
<feature type="domain" description="OmpR/PhoB-type" evidence="9">
    <location>
        <begin position="124"/>
        <end position="220"/>
    </location>
</feature>
<organism evidence="10 11">
    <name type="scientific">Caenispirillum salinarum AK4</name>
    <dbReference type="NCBI Taxonomy" id="1238182"/>
    <lineage>
        <taxon>Bacteria</taxon>
        <taxon>Pseudomonadati</taxon>
        <taxon>Pseudomonadota</taxon>
        <taxon>Alphaproteobacteria</taxon>
        <taxon>Rhodospirillales</taxon>
        <taxon>Novispirillaceae</taxon>
        <taxon>Caenispirillum</taxon>
    </lineage>
</organism>
<dbReference type="PANTHER" id="PTHR48111:SF1">
    <property type="entry name" value="TWO-COMPONENT RESPONSE REGULATOR ORR33"/>
    <property type="match status" value="1"/>
</dbReference>
<evidence type="ECO:0000256" key="4">
    <source>
        <dbReference type="ARBA" id="ARBA00023125"/>
    </source>
</evidence>
<gene>
    <name evidence="10" type="ORF">C882_3581</name>
</gene>
<dbReference type="GO" id="GO:0005829">
    <property type="term" value="C:cytosol"/>
    <property type="evidence" value="ECO:0007669"/>
    <property type="project" value="TreeGrafter"/>
</dbReference>
<dbReference type="SUPFAM" id="SSF52172">
    <property type="entry name" value="CheY-like"/>
    <property type="match status" value="1"/>
</dbReference>
<dbReference type="GO" id="GO:0000156">
    <property type="term" value="F:phosphorelay response regulator activity"/>
    <property type="evidence" value="ECO:0007669"/>
    <property type="project" value="TreeGrafter"/>
</dbReference>
<dbReference type="OrthoDB" id="9802426at2"/>
<protein>
    <submittedName>
        <fullName evidence="10">Transcriptional regulatory protein</fullName>
    </submittedName>
</protein>
<evidence type="ECO:0000256" key="1">
    <source>
        <dbReference type="ARBA" id="ARBA00022553"/>
    </source>
</evidence>
<dbReference type="FunFam" id="3.40.50.2300:FF:000002">
    <property type="entry name" value="DNA-binding response regulator PhoP"/>
    <property type="match status" value="1"/>
</dbReference>
<keyword evidence="5" id="KW-0804">Transcription</keyword>
<dbReference type="Gene3D" id="6.10.250.690">
    <property type="match status" value="1"/>
</dbReference>
<reference evidence="10 11" key="1">
    <citation type="journal article" date="2013" name="Genome Announc.">
        <title>Draft Genome Sequence of an Alphaproteobacterium, Caenispirillum salinarum AK4(T), Isolated from a Solar Saltern.</title>
        <authorList>
            <person name="Khatri I."/>
            <person name="Singh A."/>
            <person name="Korpole S."/>
            <person name="Pinnaka A.K."/>
            <person name="Subramanian S."/>
        </authorList>
    </citation>
    <scope>NUCLEOTIDE SEQUENCE [LARGE SCALE GENOMIC DNA]</scope>
    <source>
        <strain evidence="10 11">AK4</strain>
    </source>
</reference>
<keyword evidence="2" id="KW-0902">Two-component regulatory system</keyword>
<dbReference type="CDD" id="cd00383">
    <property type="entry name" value="trans_reg_C"/>
    <property type="match status" value="1"/>
</dbReference>
<evidence type="ECO:0000256" key="7">
    <source>
        <dbReference type="PROSITE-ProRule" id="PRU01091"/>
    </source>
</evidence>
<sequence>MRLLIVEDNPDLADTLRRLLAADGHAVDIATDGEGADATLAAEAFDLVVLDLGLPDMDGMEVLKNLRARGSETAVLVLTARGGLDDRVRGLDLGADDYLAKPFEVEELEARVRALLRRKAGTSAGTLRVGRLEFEVATRRLRLCGDVVELPRRELDVLEALVLRHGRVVSKRELADSVSGFDEPLSDTAVELYVSRLRRKLEPAGLRLRVLRGLGYVLEDA</sequence>
<dbReference type="PROSITE" id="PS51755">
    <property type="entry name" value="OMPR_PHOB"/>
    <property type="match status" value="1"/>
</dbReference>
<dbReference type="InterPro" id="IPR036388">
    <property type="entry name" value="WH-like_DNA-bd_sf"/>
</dbReference>
<dbReference type="Gene3D" id="1.10.10.10">
    <property type="entry name" value="Winged helix-like DNA-binding domain superfamily/Winged helix DNA-binding domain"/>
    <property type="match status" value="1"/>
</dbReference>
<evidence type="ECO:0000313" key="11">
    <source>
        <dbReference type="Proteomes" id="UP000009881"/>
    </source>
</evidence>
<dbReference type="STRING" id="1238182.C882_3581"/>
<evidence type="ECO:0000256" key="2">
    <source>
        <dbReference type="ARBA" id="ARBA00023012"/>
    </source>
</evidence>
<dbReference type="eggNOG" id="COG0745">
    <property type="taxonomic scope" value="Bacteria"/>
</dbReference>
<evidence type="ECO:0000259" key="9">
    <source>
        <dbReference type="PROSITE" id="PS51755"/>
    </source>
</evidence>
<dbReference type="Pfam" id="PF00486">
    <property type="entry name" value="Trans_reg_C"/>
    <property type="match status" value="1"/>
</dbReference>
<name>K9H431_9PROT</name>
<feature type="DNA-binding region" description="OmpR/PhoB-type" evidence="7">
    <location>
        <begin position="124"/>
        <end position="220"/>
    </location>
</feature>
<dbReference type="InterPro" id="IPR001867">
    <property type="entry name" value="OmpR/PhoB-type_DNA-bd"/>
</dbReference>
<feature type="modified residue" description="4-aspartylphosphate" evidence="6">
    <location>
        <position position="51"/>
    </location>
</feature>
<keyword evidence="11" id="KW-1185">Reference proteome</keyword>
<evidence type="ECO:0000256" key="3">
    <source>
        <dbReference type="ARBA" id="ARBA00023015"/>
    </source>
</evidence>
<accession>K9H431</accession>
<dbReference type="Gene3D" id="3.40.50.2300">
    <property type="match status" value="1"/>
</dbReference>
<comment type="caution">
    <text evidence="10">The sequence shown here is derived from an EMBL/GenBank/DDBJ whole genome shotgun (WGS) entry which is preliminary data.</text>
</comment>
<dbReference type="GO" id="GO:0006355">
    <property type="term" value="P:regulation of DNA-templated transcription"/>
    <property type="evidence" value="ECO:0007669"/>
    <property type="project" value="InterPro"/>
</dbReference>
<dbReference type="Pfam" id="PF00072">
    <property type="entry name" value="Response_reg"/>
    <property type="match status" value="1"/>
</dbReference>
<dbReference type="InterPro" id="IPR039420">
    <property type="entry name" value="WalR-like"/>
</dbReference>
<dbReference type="Proteomes" id="UP000009881">
    <property type="component" value="Unassembled WGS sequence"/>
</dbReference>
<dbReference type="AlphaFoldDB" id="K9H431"/>
<dbReference type="InterPro" id="IPR001789">
    <property type="entry name" value="Sig_transdc_resp-reg_receiver"/>
</dbReference>
<keyword evidence="1 6" id="KW-0597">Phosphoprotein</keyword>
<evidence type="ECO:0000256" key="6">
    <source>
        <dbReference type="PROSITE-ProRule" id="PRU00169"/>
    </source>
</evidence>
<evidence type="ECO:0000256" key="5">
    <source>
        <dbReference type="ARBA" id="ARBA00023163"/>
    </source>
</evidence>
<keyword evidence="3" id="KW-0805">Transcription regulation</keyword>
<dbReference type="GO" id="GO:0000976">
    <property type="term" value="F:transcription cis-regulatory region binding"/>
    <property type="evidence" value="ECO:0007669"/>
    <property type="project" value="TreeGrafter"/>
</dbReference>
<dbReference type="InterPro" id="IPR011006">
    <property type="entry name" value="CheY-like_superfamily"/>
</dbReference>
<feature type="domain" description="Response regulatory" evidence="8">
    <location>
        <begin position="2"/>
        <end position="116"/>
    </location>
</feature>
<dbReference type="CDD" id="cd17624">
    <property type="entry name" value="REC_OmpR_PmrA-like"/>
    <property type="match status" value="1"/>
</dbReference>
<dbReference type="PROSITE" id="PS50110">
    <property type="entry name" value="RESPONSE_REGULATORY"/>
    <property type="match status" value="1"/>
</dbReference>
<keyword evidence="4 7" id="KW-0238">DNA-binding</keyword>
<dbReference type="GO" id="GO:0032993">
    <property type="term" value="C:protein-DNA complex"/>
    <property type="evidence" value="ECO:0007669"/>
    <property type="project" value="TreeGrafter"/>
</dbReference>
<dbReference type="PANTHER" id="PTHR48111">
    <property type="entry name" value="REGULATOR OF RPOS"/>
    <property type="match status" value="1"/>
</dbReference>
<dbReference type="RefSeq" id="WP_009539698.1">
    <property type="nucleotide sequence ID" value="NZ_ANHY01000005.1"/>
</dbReference>
<evidence type="ECO:0000259" key="8">
    <source>
        <dbReference type="PROSITE" id="PS50110"/>
    </source>
</evidence>
<dbReference type="EMBL" id="ANHY01000005">
    <property type="protein sequence ID" value="EKV31829.1"/>
    <property type="molecule type" value="Genomic_DNA"/>
</dbReference>
<evidence type="ECO:0000313" key="10">
    <source>
        <dbReference type="EMBL" id="EKV31829.1"/>
    </source>
</evidence>